<dbReference type="Proteomes" id="UP001596099">
    <property type="component" value="Unassembled WGS sequence"/>
</dbReference>
<feature type="transmembrane region" description="Helical" evidence="2">
    <location>
        <begin position="123"/>
        <end position="141"/>
    </location>
</feature>
<proteinExistence type="predicted"/>
<dbReference type="EMBL" id="JBHSQH010000001">
    <property type="protein sequence ID" value="MFC5972518.1"/>
    <property type="molecule type" value="Genomic_DNA"/>
</dbReference>
<evidence type="ECO:0008006" key="5">
    <source>
        <dbReference type="Google" id="ProtNLM"/>
    </source>
</evidence>
<keyword evidence="2" id="KW-0472">Membrane</keyword>
<gene>
    <name evidence="3" type="ORF">ACFPYI_14355</name>
</gene>
<dbReference type="RefSeq" id="WP_247415944.1">
    <property type="nucleotide sequence ID" value="NZ_JALLGW010000001.1"/>
</dbReference>
<name>A0ABD5RQ45_9EURY</name>
<keyword evidence="2" id="KW-0812">Transmembrane</keyword>
<sequence>MSSTDELLREIESEDTSTRTTSSDAPASDTRRARAKERAVGVFSPKHFVSALLFMAGGFVLGGFVPLLPGVVGILLAGFAFGLVSSGRRYLETGIAGGIVSAIGFFLFNPAAFAIGLANGPQAALVMGGIGLLAAVVGTYFGRDLKSGLTADIGE</sequence>
<comment type="caution">
    <text evidence="3">The sequence shown here is derived from an EMBL/GenBank/DDBJ whole genome shotgun (WGS) entry which is preliminary data.</text>
</comment>
<protein>
    <recommendedName>
        <fullName evidence="5">DUF456 domain-containing protein</fullName>
    </recommendedName>
</protein>
<evidence type="ECO:0000313" key="4">
    <source>
        <dbReference type="Proteomes" id="UP001596099"/>
    </source>
</evidence>
<dbReference type="AlphaFoldDB" id="A0ABD5RQ45"/>
<feature type="transmembrane region" description="Helical" evidence="2">
    <location>
        <begin position="96"/>
        <end position="117"/>
    </location>
</feature>
<feature type="transmembrane region" description="Helical" evidence="2">
    <location>
        <begin position="51"/>
        <end position="84"/>
    </location>
</feature>
<feature type="region of interest" description="Disordered" evidence="1">
    <location>
        <begin position="1"/>
        <end position="32"/>
    </location>
</feature>
<keyword evidence="4" id="KW-1185">Reference proteome</keyword>
<evidence type="ECO:0000256" key="2">
    <source>
        <dbReference type="SAM" id="Phobius"/>
    </source>
</evidence>
<keyword evidence="2" id="KW-1133">Transmembrane helix</keyword>
<evidence type="ECO:0000256" key="1">
    <source>
        <dbReference type="SAM" id="MobiDB-lite"/>
    </source>
</evidence>
<accession>A0ABD5RQ45</accession>
<reference evidence="3 4" key="1">
    <citation type="journal article" date="2019" name="Int. J. Syst. Evol. Microbiol.">
        <title>The Global Catalogue of Microorganisms (GCM) 10K type strain sequencing project: providing services to taxonomists for standard genome sequencing and annotation.</title>
        <authorList>
            <consortium name="The Broad Institute Genomics Platform"/>
            <consortium name="The Broad Institute Genome Sequencing Center for Infectious Disease"/>
            <person name="Wu L."/>
            <person name="Ma J."/>
        </authorList>
    </citation>
    <scope>NUCLEOTIDE SEQUENCE [LARGE SCALE GENOMIC DNA]</scope>
    <source>
        <strain evidence="3 4">CGMCC 1.12543</strain>
    </source>
</reference>
<organism evidence="3 4">
    <name type="scientific">Halomarina salina</name>
    <dbReference type="NCBI Taxonomy" id="1872699"/>
    <lineage>
        <taxon>Archaea</taxon>
        <taxon>Methanobacteriati</taxon>
        <taxon>Methanobacteriota</taxon>
        <taxon>Stenosarchaea group</taxon>
        <taxon>Halobacteria</taxon>
        <taxon>Halobacteriales</taxon>
        <taxon>Natronomonadaceae</taxon>
        <taxon>Halomarina</taxon>
    </lineage>
</organism>
<feature type="compositionally biased region" description="Low complexity" evidence="1">
    <location>
        <begin position="18"/>
        <end position="28"/>
    </location>
</feature>
<feature type="compositionally biased region" description="Basic and acidic residues" evidence="1">
    <location>
        <begin position="1"/>
        <end position="11"/>
    </location>
</feature>
<evidence type="ECO:0000313" key="3">
    <source>
        <dbReference type="EMBL" id="MFC5972518.1"/>
    </source>
</evidence>